<dbReference type="Gene3D" id="3.40.50.2020">
    <property type="match status" value="1"/>
</dbReference>
<gene>
    <name evidence="3" type="ORF">ACFOU2_24730</name>
</gene>
<dbReference type="InterPro" id="IPR029057">
    <property type="entry name" value="PRTase-like"/>
</dbReference>
<dbReference type="Proteomes" id="UP001595752">
    <property type="component" value="Unassembled WGS sequence"/>
</dbReference>
<dbReference type="SUPFAM" id="SSF53271">
    <property type="entry name" value="PRTase-like"/>
    <property type="match status" value="1"/>
</dbReference>
<reference evidence="4" key="1">
    <citation type="journal article" date="2019" name="Int. J. Syst. Evol. Microbiol.">
        <title>The Global Catalogue of Microorganisms (GCM) 10K type strain sequencing project: providing services to taxonomists for standard genome sequencing and annotation.</title>
        <authorList>
            <consortium name="The Broad Institute Genomics Platform"/>
            <consortium name="The Broad Institute Genome Sequencing Center for Infectious Disease"/>
            <person name="Wu L."/>
            <person name="Ma J."/>
        </authorList>
    </citation>
    <scope>NUCLEOTIDE SEQUENCE [LARGE SCALE GENOMIC DNA]</scope>
    <source>
        <strain evidence="4">CCUG 61889</strain>
    </source>
</reference>
<dbReference type="PANTHER" id="PTHR47505:SF1">
    <property type="entry name" value="DNA UTILIZATION PROTEIN YHGH"/>
    <property type="match status" value="1"/>
</dbReference>
<sequence>MNEHCLICDQMLKRHLTWTTLLFPSEQPVICERCEGKFQLIEGDICQVCGRPFQELEESYRKGEHCLDCVRWEENEGWSGLLRQNRSLYLYNDWMKEMMALYKFRGDYKLSEVFQRKWVKLYQAHYDSSYLVVPIPLSEERLYERGFNQSVVLANFLAQPVHDLLERHHVEKQSQKTRKERLETDQLFRVKNKAALEGKSVLLIDDIYTTGTTLRHAAKGLSEVGCKSVSSLTLARG</sequence>
<dbReference type="EMBL" id="JBHRZT010000073">
    <property type="protein sequence ID" value="MFC3886524.1"/>
    <property type="molecule type" value="Genomic_DNA"/>
</dbReference>
<organism evidence="3 4">
    <name type="scientific">Bacillus songklensis</name>
    <dbReference type="NCBI Taxonomy" id="1069116"/>
    <lineage>
        <taxon>Bacteria</taxon>
        <taxon>Bacillati</taxon>
        <taxon>Bacillota</taxon>
        <taxon>Bacilli</taxon>
        <taxon>Bacillales</taxon>
        <taxon>Bacillaceae</taxon>
        <taxon>Bacillus</taxon>
    </lineage>
</organism>
<evidence type="ECO:0000313" key="3">
    <source>
        <dbReference type="EMBL" id="MFC3886524.1"/>
    </source>
</evidence>
<feature type="domain" description="Phosphoribosyltransferase" evidence="2">
    <location>
        <begin position="152"/>
        <end position="236"/>
    </location>
</feature>
<accession>A0ABV8BAI6</accession>
<evidence type="ECO:0000256" key="1">
    <source>
        <dbReference type="ARBA" id="ARBA00008007"/>
    </source>
</evidence>
<comment type="caution">
    <text evidence="3">The sequence shown here is derived from an EMBL/GenBank/DDBJ whole genome shotgun (WGS) entry which is preliminary data.</text>
</comment>
<dbReference type="PANTHER" id="PTHR47505">
    <property type="entry name" value="DNA UTILIZATION PROTEIN YHGH"/>
    <property type="match status" value="1"/>
</dbReference>
<keyword evidence="4" id="KW-1185">Reference proteome</keyword>
<evidence type="ECO:0000259" key="2">
    <source>
        <dbReference type="Pfam" id="PF00156"/>
    </source>
</evidence>
<dbReference type="CDD" id="cd06223">
    <property type="entry name" value="PRTases_typeI"/>
    <property type="match status" value="1"/>
</dbReference>
<proteinExistence type="inferred from homology"/>
<dbReference type="InterPro" id="IPR000836">
    <property type="entry name" value="PRTase_dom"/>
</dbReference>
<name>A0ABV8BAI6_9BACI</name>
<comment type="similarity">
    <text evidence="1">Belongs to the ComF/GntX family.</text>
</comment>
<evidence type="ECO:0000313" key="4">
    <source>
        <dbReference type="Proteomes" id="UP001595752"/>
    </source>
</evidence>
<protein>
    <submittedName>
        <fullName evidence="3">ComF family protein</fullName>
    </submittedName>
</protein>
<dbReference type="RefSeq" id="WP_377918943.1">
    <property type="nucleotide sequence ID" value="NZ_JBHRZT010000073.1"/>
</dbReference>
<dbReference type="Pfam" id="PF00156">
    <property type="entry name" value="Pribosyltran"/>
    <property type="match status" value="1"/>
</dbReference>
<dbReference type="InterPro" id="IPR051910">
    <property type="entry name" value="ComF/GntX_DNA_util-trans"/>
</dbReference>